<name>F4L7I8_HALH1</name>
<sequence>MRFVAISDTHGKHNFELPEGDVLLHAGDVSSRGLKTEVQRFLDWFSSLDYAYKIFIAGNHDFFFEEASTAEIQAMIPPELIYLNDSGVEIAGIHIWGSPIQPWFYDWAFNRQRGPAIQKHWDLIPSNSDIVITHGPVFGIHDHTVSGLPVGCEDLLPVIQRIEPKVHLCGHIHEAYGSRQVGETLYLNASILDVRYTIANPPIVFDVDGIT</sequence>
<dbReference type="eggNOG" id="COG2129">
    <property type="taxonomic scope" value="Bacteria"/>
</dbReference>
<feature type="domain" description="Calcineurin-like phosphoesterase" evidence="1">
    <location>
        <begin position="1"/>
        <end position="174"/>
    </location>
</feature>
<dbReference type="SUPFAM" id="SSF56300">
    <property type="entry name" value="Metallo-dependent phosphatases"/>
    <property type="match status" value="1"/>
</dbReference>
<dbReference type="CDD" id="cd07379">
    <property type="entry name" value="MPP_239FB"/>
    <property type="match status" value="1"/>
</dbReference>
<dbReference type="Gene3D" id="3.60.21.10">
    <property type="match status" value="1"/>
</dbReference>
<evidence type="ECO:0000259" key="1">
    <source>
        <dbReference type="Pfam" id="PF00149"/>
    </source>
</evidence>
<reference evidence="2 3" key="1">
    <citation type="journal article" date="2011" name="Stand. Genomic Sci.">
        <title>Complete genome sequence of Haliscomenobacter hydrossis type strain (O).</title>
        <authorList>
            <consortium name="US DOE Joint Genome Institute (JGI-PGF)"/>
            <person name="Daligault H."/>
            <person name="Lapidus A."/>
            <person name="Zeytun A."/>
            <person name="Nolan M."/>
            <person name="Lucas S."/>
            <person name="Del Rio T.G."/>
            <person name="Tice H."/>
            <person name="Cheng J.F."/>
            <person name="Tapia R."/>
            <person name="Han C."/>
            <person name="Goodwin L."/>
            <person name="Pitluck S."/>
            <person name="Liolios K."/>
            <person name="Pagani I."/>
            <person name="Ivanova N."/>
            <person name="Huntemann M."/>
            <person name="Mavromatis K."/>
            <person name="Mikhailova N."/>
            <person name="Pati A."/>
            <person name="Chen A."/>
            <person name="Palaniappan K."/>
            <person name="Land M."/>
            <person name="Hauser L."/>
            <person name="Brambilla E.M."/>
            <person name="Rohde M."/>
            <person name="Verbarg S."/>
            <person name="Goker M."/>
            <person name="Bristow J."/>
            <person name="Eisen J.A."/>
            <person name="Markowitz V."/>
            <person name="Hugenholtz P."/>
            <person name="Kyrpides N.C."/>
            <person name="Klenk H.P."/>
            <person name="Woyke T."/>
        </authorList>
    </citation>
    <scope>NUCLEOTIDE SEQUENCE [LARGE SCALE GENOMIC DNA]</scope>
    <source>
        <strain evidence="3">ATCC 27775 / DSM 1100 / LMG 10767 / O</strain>
    </source>
</reference>
<gene>
    <name evidence="2" type="ordered locus">Halhy_6349</name>
</gene>
<dbReference type="InterPro" id="IPR004843">
    <property type="entry name" value="Calcineurin-like_PHP"/>
</dbReference>
<dbReference type="OrthoDB" id="332939at2"/>
<dbReference type="STRING" id="760192.Halhy_6349"/>
<dbReference type="GO" id="GO:0016787">
    <property type="term" value="F:hydrolase activity"/>
    <property type="evidence" value="ECO:0007669"/>
    <property type="project" value="InterPro"/>
</dbReference>
<dbReference type="RefSeq" id="WP_013768689.1">
    <property type="nucleotide sequence ID" value="NC_015510.1"/>
</dbReference>
<dbReference type="HOGENOM" id="CLU_041441_1_0_10"/>
<organism evidence="2 3">
    <name type="scientific">Haliscomenobacter hydrossis (strain ATCC 27775 / DSM 1100 / LMG 10767 / O)</name>
    <dbReference type="NCBI Taxonomy" id="760192"/>
    <lineage>
        <taxon>Bacteria</taxon>
        <taxon>Pseudomonadati</taxon>
        <taxon>Bacteroidota</taxon>
        <taxon>Saprospiria</taxon>
        <taxon>Saprospirales</taxon>
        <taxon>Haliscomenobacteraceae</taxon>
        <taxon>Haliscomenobacter</taxon>
    </lineage>
</organism>
<evidence type="ECO:0000313" key="3">
    <source>
        <dbReference type="Proteomes" id="UP000008461"/>
    </source>
</evidence>
<dbReference type="PANTHER" id="PTHR12905:SF0">
    <property type="entry name" value="CALCINEURIN-LIKE PHOSPHOESTERASE DOMAIN-CONTAINING PROTEIN"/>
    <property type="match status" value="1"/>
</dbReference>
<dbReference type="InterPro" id="IPR029052">
    <property type="entry name" value="Metallo-depent_PP-like"/>
</dbReference>
<dbReference type="InterPro" id="IPR051693">
    <property type="entry name" value="UPF0046_metallophosphoest"/>
</dbReference>
<reference key="2">
    <citation type="submission" date="2011-04" db="EMBL/GenBank/DDBJ databases">
        <title>Complete sequence of chromosome of Haliscomenobacter hydrossis DSM 1100.</title>
        <authorList>
            <consortium name="US DOE Joint Genome Institute (JGI-PGF)"/>
            <person name="Lucas S."/>
            <person name="Han J."/>
            <person name="Lapidus A."/>
            <person name="Bruce D."/>
            <person name="Goodwin L."/>
            <person name="Pitluck S."/>
            <person name="Peters L."/>
            <person name="Kyrpides N."/>
            <person name="Mavromatis K."/>
            <person name="Ivanova N."/>
            <person name="Ovchinnikova G."/>
            <person name="Pagani I."/>
            <person name="Daligault H."/>
            <person name="Detter J.C."/>
            <person name="Han C."/>
            <person name="Land M."/>
            <person name="Hauser L."/>
            <person name="Markowitz V."/>
            <person name="Cheng J.-F."/>
            <person name="Hugenholtz P."/>
            <person name="Woyke T."/>
            <person name="Wu D."/>
            <person name="Verbarg S."/>
            <person name="Frueling A."/>
            <person name="Brambilla E."/>
            <person name="Klenk H.-P."/>
            <person name="Eisen J.A."/>
        </authorList>
    </citation>
    <scope>NUCLEOTIDE SEQUENCE</scope>
    <source>
        <strain>DSM 1100</strain>
    </source>
</reference>
<evidence type="ECO:0000313" key="2">
    <source>
        <dbReference type="EMBL" id="AEE54168.1"/>
    </source>
</evidence>
<dbReference type="Pfam" id="PF00149">
    <property type="entry name" value="Metallophos"/>
    <property type="match status" value="1"/>
</dbReference>
<dbReference type="EMBL" id="CP002691">
    <property type="protein sequence ID" value="AEE54168.1"/>
    <property type="molecule type" value="Genomic_DNA"/>
</dbReference>
<protein>
    <submittedName>
        <fullName evidence="2">Metallophosphoesterase</fullName>
    </submittedName>
</protein>
<keyword evidence="3" id="KW-1185">Reference proteome</keyword>
<accession>F4L7I8</accession>
<dbReference type="Proteomes" id="UP000008461">
    <property type="component" value="Chromosome"/>
</dbReference>
<dbReference type="PANTHER" id="PTHR12905">
    <property type="entry name" value="METALLOPHOSPHOESTERASE"/>
    <property type="match status" value="1"/>
</dbReference>
<dbReference type="AlphaFoldDB" id="F4L7I8"/>
<dbReference type="KEGG" id="hhy:Halhy_6349"/>
<proteinExistence type="predicted"/>